<proteinExistence type="predicted"/>
<sequence length="75" mass="8634">MLVITFLKKKKRRKNRISHLDRKTEGRTPEKINFCRAMPIPSRRDLSGSCRRLAADEGLAEVNAAEREAPSIQRD</sequence>
<accession>A0AAV4TLP0</accession>
<protein>
    <submittedName>
        <fullName evidence="1">Uncharacterized protein</fullName>
    </submittedName>
</protein>
<gene>
    <name evidence="1" type="ORF">CEXT_790171</name>
</gene>
<dbReference type="Proteomes" id="UP001054945">
    <property type="component" value="Unassembled WGS sequence"/>
</dbReference>
<organism evidence="1 2">
    <name type="scientific">Caerostris extrusa</name>
    <name type="common">Bark spider</name>
    <name type="synonym">Caerostris bankana</name>
    <dbReference type="NCBI Taxonomy" id="172846"/>
    <lineage>
        <taxon>Eukaryota</taxon>
        <taxon>Metazoa</taxon>
        <taxon>Ecdysozoa</taxon>
        <taxon>Arthropoda</taxon>
        <taxon>Chelicerata</taxon>
        <taxon>Arachnida</taxon>
        <taxon>Araneae</taxon>
        <taxon>Araneomorphae</taxon>
        <taxon>Entelegynae</taxon>
        <taxon>Araneoidea</taxon>
        <taxon>Araneidae</taxon>
        <taxon>Caerostris</taxon>
    </lineage>
</organism>
<name>A0AAV4TLP0_CAEEX</name>
<dbReference type="EMBL" id="BPLR01011354">
    <property type="protein sequence ID" value="GIY46021.1"/>
    <property type="molecule type" value="Genomic_DNA"/>
</dbReference>
<dbReference type="AlphaFoldDB" id="A0AAV4TLP0"/>
<keyword evidence="2" id="KW-1185">Reference proteome</keyword>
<evidence type="ECO:0000313" key="2">
    <source>
        <dbReference type="Proteomes" id="UP001054945"/>
    </source>
</evidence>
<evidence type="ECO:0000313" key="1">
    <source>
        <dbReference type="EMBL" id="GIY46021.1"/>
    </source>
</evidence>
<comment type="caution">
    <text evidence="1">The sequence shown here is derived from an EMBL/GenBank/DDBJ whole genome shotgun (WGS) entry which is preliminary data.</text>
</comment>
<reference evidence="1 2" key="1">
    <citation type="submission" date="2021-06" db="EMBL/GenBank/DDBJ databases">
        <title>Caerostris extrusa draft genome.</title>
        <authorList>
            <person name="Kono N."/>
            <person name="Arakawa K."/>
        </authorList>
    </citation>
    <scope>NUCLEOTIDE SEQUENCE [LARGE SCALE GENOMIC DNA]</scope>
</reference>